<gene>
    <name evidence="1" type="ORF">FZI38_21710</name>
</gene>
<sequence length="139" mass="15758">MSTEKIAFLFPTREKGEGSPEKSPRMPLLVLDCEEFPTVTDIFITVFFIGLKHEKSYYLQLEMFYEGEAAEHSVSALVGTHIRAKDTLAHEDDIAASIDLRLENSTFMSPGNYYIQATLMHDQAVIHQNRAYLKVSEAI</sequence>
<reference evidence="1 2" key="1">
    <citation type="submission" date="2019-09" db="EMBL/GenBank/DDBJ databases">
        <title>Prevalence, distribution, and phylogeny of type two toxin-antitoxin genes possessed by Cronobacter species where C. sakazakii homologs follow sequence type lineages.</title>
        <authorList>
            <person name="Finkelstein S."/>
            <person name="Negrete F."/>
            <person name="Jang H."/>
            <person name="Gopinath G.R."/>
            <person name="Tall B.D."/>
        </authorList>
    </citation>
    <scope>NUCLEOTIDE SEQUENCE [LARGE SCALE GENOMIC DNA]</scope>
    <source>
        <strain evidence="1 2">MOD1_Comp4</strain>
    </source>
</reference>
<comment type="caution">
    <text evidence="1">The sequence shown here is derived from an EMBL/GenBank/DDBJ whole genome shotgun (WGS) entry which is preliminary data.</text>
</comment>
<accession>A0AAN6AUX8</accession>
<evidence type="ECO:0000313" key="2">
    <source>
        <dbReference type="Proteomes" id="UP000439917"/>
    </source>
</evidence>
<dbReference type="AlphaFoldDB" id="A0AAN6AUX8"/>
<organism evidence="1 2">
    <name type="scientific">Cronobacter sakazakii</name>
    <name type="common">Enterobacter sakazakii</name>
    <dbReference type="NCBI Taxonomy" id="28141"/>
    <lineage>
        <taxon>Bacteria</taxon>
        <taxon>Pseudomonadati</taxon>
        <taxon>Pseudomonadota</taxon>
        <taxon>Gammaproteobacteria</taxon>
        <taxon>Enterobacterales</taxon>
        <taxon>Enterobacteriaceae</taxon>
        <taxon>Cronobacter</taxon>
    </lineage>
</organism>
<protein>
    <submittedName>
        <fullName evidence="1">Uncharacterized protein</fullName>
    </submittedName>
</protein>
<dbReference type="RefSeq" id="WP_104678149.1">
    <property type="nucleotide sequence ID" value="NZ_JAVSDN010000015.1"/>
</dbReference>
<dbReference type="EMBL" id="WAGF01000026">
    <property type="protein sequence ID" value="KAB0875116.1"/>
    <property type="molecule type" value="Genomic_DNA"/>
</dbReference>
<name>A0AAN6AUX8_CROSK</name>
<dbReference type="Proteomes" id="UP000439917">
    <property type="component" value="Unassembled WGS sequence"/>
</dbReference>
<proteinExistence type="predicted"/>
<evidence type="ECO:0000313" key="1">
    <source>
        <dbReference type="EMBL" id="KAB0875116.1"/>
    </source>
</evidence>